<keyword evidence="5" id="KW-0509">mRNA transport</keyword>
<evidence type="ECO:0000256" key="3">
    <source>
        <dbReference type="ARBA" id="ARBA00022448"/>
    </source>
</evidence>
<feature type="region of interest" description="Disordered" evidence="10">
    <location>
        <begin position="149"/>
        <end position="171"/>
    </location>
</feature>
<reference evidence="12 13" key="1">
    <citation type="journal article" date="2009" name="Nature">
        <title>Evolution of pathogenicity and sexual reproduction in eight Candida genomes.</title>
        <authorList>
            <person name="Butler G."/>
            <person name="Rasmussen M.D."/>
            <person name="Lin M.F."/>
            <person name="Santos M.A."/>
            <person name="Sakthikumar S."/>
            <person name="Munro C.A."/>
            <person name="Rheinbay E."/>
            <person name="Grabherr M."/>
            <person name="Forche A."/>
            <person name="Reedy J.L."/>
            <person name="Agrafioti I."/>
            <person name="Arnaud M.B."/>
            <person name="Bates S."/>
            <person name="Brown A.J."/>
            <person name="Brunke S."/>
            <person name="Costanzo M.C."/>
            <person name="Fitzpatrick D.A."/>
            <person name="de Groot P.W."/>
            <person name="Harris D."/>
            <person name="Hoyer L.L."/>
            <person name="Hube B."/>
            <person name="Klis F.M."/>
            <person name="Kodira C."/>
            <person name="Lennard N."/>
            <person name="Logue M.E."/>
            <person name="Martin R."/>
            <person name="Neiman A.M."/>
            <person name="Nikolaou E."/>
            <person name="Quail M.A."/>
            <person name="Quinn J."/>
            <person name="Santos M.C."/>
            <person name="Schmitzberger F.F."/>
            <person name="Sherlock G."/>
            <person name="Shah P."/>
            <person name="Silverstein K.A."/>
            <person name="Skrzypek M.S."/>
            <person name="Soll D."/>
            <person name="Staggs R."/>
            <person name="Stansfield I."/>
            <person name="Stumpf M.P."/>
            <person name="Sudbery P.E."/>
            <person name="Srikantha T."/>
            <person name="Zeng Q."/>
            <person name="Berman J."/>
            <person name="Berriman M."/>
            <person name="Heitman J."/>
            <person name="Gow N.A."/>
            <person name="Lorenz M.C."/>
            <person name="Birren B.W."/>
            <person name="Kellis M."/>
            <person name="Cuomo C.A."/>
        </authorList>
    </citation>
    <scope>NUCLEOTIDE SEQUENCE [LARGE SCALE GENOMIC DNA]</scope>
    <source>
        <strain evidence="13">ATCC 6260 / CBS 566 / DSM 6381 / JCM 1539 / NBRC 10279 / NRRL Y-324</strain>
    </source>
</reference>
<dbReference type="PANTHER" id="PTHR23198">
    <property type="entry name" value="NUCLEOPORIN"/>
    <property type="match status" value="1"/>
</dbReference>
<dbReference type="GO" id="GO:0006405">
    <property type="term" value="P:RNA export from nucleus"/>
    <property type="evidence" value="ECO:0007669"/>
    <property type="project" value="TreeGrafter"/>
</dbReference>
<dbReference type="GO" id="GO:0003723">
    <property type="term" value="F:RNA binding"/>
    <property type="evidence" value="ECO:0007669"/>
    <property type="project" value="TreeGrafter"/>
</dbReference>
<keyword evidence="13" id="KW-1185">Reference proteome</keyword>
<evidence type="ECO:0000256" key="1">
    <source>
        <dbReference type="ARBA" id="ARBA00004567"/>
    </source>
</evidence>
<name>A5DCM5_PICGU</name>
<dbReference type="AlphaFoldDB" id="A5DCM5"/>
<dbReference type="InterPro" id="IPR007230">
    <property type="entry name" value="Nup98_auto-Pept-S59_dom"/>
</dbReference>
<dbReference type="STRING" id="294746.A5DCM5"/>
<evidence type="ECO:0000256" key="2">
    <source>
        <dbReference type="ARBA" id="ARBA00008926"/>
    </source>
</evidence>
<keyword evidence="4" id="KW-0068">Autocatalytic cleavage</keyword>
<dbReference type="EMBL" id="CH408155">
    <property type="protein sequence ID" value="EDK36932.2"/>
    <property type="molecule type" value="Genomic_DNA"/>
</dbReference>
<dbReference type="Pfam" id="PF04096">
    <property type="entry name" value="Nucleoporin2"/>
    <property type="match status" value="1"/>
</dbReference>
<gene>
    <name evidence="12" type="ORF">PGUG_01030</name>
</gene>
<dbReference type="FunCoup" id="A5DCM5">
    <property type="interactions" value="774"/>
</dbReference>
<keyword evidence="7" id="KW-0811">Translocation</keyword>
<comment type="subcellular location">
    <subcellularLocation>
        <location evidence="1">Nucleus</location>
        <location evidence="1">Nuclear pore complex</location>
    </subcellularLocation>
</comment>
<evidence type="ECO:0000313" key="13">
    <source>
        <dbReference type="Proteomes" id="UP000001997"/>
    </source>
</evidence>
<dbReference type="GO" id="GO:0051028">
    <property type="term" value="P:mRNA transport"/>
    <property type="evidence" value="ECO:0007669"/>
    <property type="project" value="UniProtKB-KW"/>
</dbReference>
<dbReference type="GO" id="GO:0034398">
    <property type="term" value="P:telomere tethering at nuclear periphery"/>
    <property type="evidence" value="ECO:0007669"/>
    <property type="project" value="TreeGrafter"/>
</dbReference>
<feature type="compositionally biased region" description="Polar residues" evidence="10">
    <location>
        <begin position="1"/>
        <end position="29"/>
    </location>
</feature>
<dbReference type="GO" id="GO:0006606">
    <property type="term" value="P:protein import into nucleus"/>
    <property type="evidence" value="ECO:0007669"/>
    <property type="project" value="TreeGrafter"/>
</dbReference>
<evidence type="ECO:0000259" key="11">
    <source>
        <dbReference type="PROSITE" id="PS51434"/>
    </source>
</evidence>
<evidence type="ECO:0000256" key="10">
    <source>
        <dbReference type="SAM" id="MobiDB-lite"/>
    </source>
</evidence>
<dbReference type="Proteomes" id="UP000001997">
    <property type="component" value="Unassembled WGS sequence"/>
</dbReference>
<comment type="similarity">
    <text evidence="2">Belongs to the nucleoporin GLFG family.</text>
</comment>
<keyword evidence="6" id="KW-0653">Protein transport</keyword>
<dbReference type="RefSeq" id="XP_001487653.2">
    <property type="nucleotide sequence ID" value="XM_001487603.1"/>
</dbReference>
<dbReference type="GO" id="GO:0044614">
    <property type="term" value="C:nuclear pore cytoplasmic filaments"/>
    <property type="evidence" value="ECO:0007669"/>
    <property type="project" value="TreeGrafter"/>
</dbReference>
<dbReference type="Gene3D" id="1.25.40.690">
    <property type="match status" value="1"/>
</dbReference>
<dbReference type="OrthoDB" id="3797628at2759"/>
<keyword evidence="3" id="KW-0813">Transport</keyword>
<evidence type="ECO:0000313" key="12">
    <source>
        <dbReference type="EMBL" id="EDK36932.2"/>
    </source>
</evidence>
<keyword evidence="9" id="KW-0539">Nucleus</keyword>
<dbReference type="VEuPathDB" id="FungiDB:PGUG_01030"/>
<dbReference type="GO" id="GO:0008139">
    <property type="term" value="F:nuclear localization sequence binding"/>
    <property type="evidence" value="ECO:0007669"/>
    <property type="project" value="TreeGrafter"/>
</dbReference>
<feature type="region of interest" description="Disordered" evidence="10">
    <location>
        <begin position="106"/>
        <end position="126"/>
    </location>
</feature>
<dbReference type="InterPro" id="IPR021967">
    <property type="entry name" value="Nup98_C"/>
</dbReference>
<dbReference type="OMA" id="PMGKGLN"/>
<evidence type="ECO:0000256" key="9">
    <source>
        <dbReference type="ARBA" id="ARBA00023242"/>
    </source>
</evidence>
<dbReference type="InterPro" id="IPR036903">
    <property type="entry name" value="Nup98_auto-Pept-S59_dom_sf"/>
</dbReference>
<dbReference type="PROSITE" id="PS51434">
    <property type="entry name" value="NUP_C"/>
    <property type="match status" value="1"/>
</dbReference>
<dbReference type="HOGENOM" id="CLU_005908_0_0_1"/>
<feature type="domain" description="Peptidase S59" evidence="11">
    <location>
        <begin position="344"/>
        <end position="485"/>
    </location>
</feature>
<feature type="region of interest" description="Disordered" evidence="10">
    <location>
        <begin position="1"/>
        <end position="33"/>
    </location>
</feature>
<evidence type="ECO:0000256" key="4">
    <source>
        <dbReference type="ARBA" id="ARBA00022813"/>
    </source>
</evidence>
<sequence length="1239" mass="136880">MFGPTGTSSQGNNWNAATGFSNPNGTSSGLFGKTPASSGGGLFGNSSTSNLFGKNSTSNNSGLGANTSLFGSSNTNATNGSQASTNASNSGGLFSAANNALSTNTSTASGLANNQQNGPSPYNFNNVISGVKRQEASMPQSITQSVFGDEVDQTQPEKKRKFSYLEKSSEPPKSSLLSKLGQVFNIFSYEAKTKSAPSSGIFSSPDYIEPPTQKSKLIKHSSLKDKNYRRSYTSLENRSIGDVKRLVIASKPVKFHLIDTDKVFKPKRRRIVSSWTASASTKAVEDDLSSSDEEDLSVNEATKRFPYRITTNERLSDEASNGKSTFEGEAFKSQAQNGSPSESPDGYWCTPSIAELENMKLEDLSNVENFIIGRKGYGQIAFNFPVDLSSIAENARSEGPSIAESLFGNIVQILEKHVIVYENSEEKPPVGFGLNIPATITLEKMKPKDGTSTTAYIKLLKRQSGMEFVNYDPITYVWTFKVKHFSIWGLVDDNEEEADAGTAPKRFQEENNSVLDYSKVYEDKRYNKELRNQKLSNYTRGVPGGWKHNHFSTSSPINIKRQLVADEIDNHLKVYEDDRKARKLSEQVSEITIESDQSAPPSPGLLPVEVLKSSGDKKNDVDYLKNLVSILPSNQNMDDIVQEKAFEPQITNDAAFESIQNKPNLAVSGDWLVQLELANDYTSAISPYVAANEMQDTKGRFDHDLALEKLDRSLFVEFNQKAVQSMSTPLSSPKTTAKAVPKELSSLSSIIDNLIGNVEITSRDNDYPRCTDTGGLTFAKLGNDDNFALASALFDRERYAVESDLMEMDVVARQELLKQRGLFKDWLSQHLSSLVDRKSEKSQDSFQNIIDRLVVGDIKGAVICAQESSNPHLSVLLTLVDSNDDAVRNIASNQVTEWKDTDALALIPHNLLRIYKLLSGDSKAITDGSWQQVLASKFFYSDSQLLVDIISEVVDQFGNQVGADDTFDILRLYVHTTKNGTKDVVTWIKKAGWKIEKAWLFSLVLTSGGSHQTDQLSTELGDVLESLSLWREAVFVYSHLNDDDTCRSKIRQCVINYMQQASSTEDQVLRELCIPDALLHEAAAIRAQNEGNYWQACRSFISAKLWNPAHDCIINHLGPETVVSNDPSKKLMLLDLTSRFPDNGFVVPTWSHGAGLYTKYISLVDGTGDENSTINDLLTNIPHFSGENNFSSSVALKMISRKVGDSAINARVSNYRDRVLALRLGENERNYFRCRLASN</sequence>
<dbReference type="SUPFAM" id="SSF82215">
    <property type="entry name" value="C-terminal autoproteolytic domain of nucleoporin nup98"/>
    <property type="match status" value="1"/>
</dbReference>
<dbReference type="PANTHER" id="PTHR23198:SF6">
    <property type="entry name" value="NUCLEAR PORE COMPLEX PROTEIN NUP98-NUP96"/>
    <property type="match status" value="1"/>
</dbReference>
<dbReference type="GO" id="GO:0017056">
    <property type="term" value="F:structural constituent of nuclear pore"/>
    <property type="evidence" value="ECO:0007669"/>
    <property type="project" value="InterPro"/>
</dbReference>
<dbReference type="GeneID" id="5129776"/>
<dbReference type="Gene3D" id="3.30.1610.10">
    <property type="entry name" value="Peptidase S59, nucleoporin"/>
    <property type="match status" value="1"/>
</dbReference>
<dbReference type="GO" id="GO:0000973">
    <property type="term" value="P:post-transcriptional tethering of RNA polymerase II gene DNA at nuclear periphery"/>
    <property type="evidence" value="ECO:0007669"/>
    <property type="project" value="TreeGrafter"/>
</dbReference>
<evidence type="ECO:0000256" key="8">
    <source>
        <dbReference type="ARBA" id="ARBA00023132"/>
    </source>
</evidence>
<dbReference type="Pfam" id="PF12110">
    <property type="entry name" value="Nup96"/>
    <property type="match status" value="2"/>
</dbReference>
<evidence type="ECO:0000256" key="6">
    <source>
        <dbReference type="ARBA" id="ARBA00022927"/>
    </source>
</evidence>
<keyword evidence="8" id="KW-0906">Nuclear pore complex</keyword>
<accession>A5DCM5</accession>
<dbReference type="eggNOG" id="KOG0845">
    <property type="taxonomic scope" value="Eukaryota"/>
</dbReference>
<protein>
    <recommendedName>
        <fullName evidence="11">Peptidase S59 domain-containing protein</fullName>
    </recommendedName>
</protein>
<proteinExistence type="inferred from homology"/>
<evidence type="ECO:0000256" key="7">
    <source>
        <dbReference type="ARBA" id="ARBA00023010"/>
    </source>
</evidence>
<evidence type="ECO:0000256" key="5">
    <source>
        <dbReference type="ARBA" id="ARBA00022816"/>
    </source>
</evidence>
<organism evidence="12 13">
    <name type="scientific">Meyerozyma guilliermondii (strain ATCC 6260 / CBS 566 / DSM 6381 / JCM 1539 / NBRC 10279 / NRRL Y-324)</name>
    <name type="common">Yeast</name>
    <name type="synonym">Candida guilliermondii</name>
    <dbReference type="NCBI Taxonomy" id="294746"/>
    <lineage>
        <taxon>Eukaryota</taxon>
        <taxon>Fungi</taxon>
        <taxon>Dikarya</taxon>
        <taxon>Ascomycota</taxon>
        <taxon>Saccharomycotina</taxon>
        <taxon>Pichiomycetes</taxon>
        <taxon>Debaryomycetaceae</taxon>
        <taxon>Meyerozyma</taxon>
    </lineage>
</organism>
<dbReference type="InterPro" id="IPR037665">
    <property type="entry name" value="Nucleoporin_S59-like"/>
</dbReference>
<dbReference type="InParanoid" id="A5DCM5"/>
<dbReference type="KEGG" id="pgu:PGUG_01030"/>